<name>A0A2V3IW75_9FLOR</name>
<reference evidence="3 4" key="1">
    <citation type="journal article" date="2018" name="Mol. Biol. Evol.">
        <title>Analysis of the draft genome of the red seaweed Gracilariopsis chorda provides insights into genome size evolution in Rhodophyta.</title>
        <authorList>
            <person name="Lee J."/>
            <person name="Yang E.C."/>
            <person name="Graf L."/>
            <person name="Yang J.H."/>
            <person name="Qiu H."/>
            <person name="Zel Zion U."/>
            <person name="Chan C.X."/>
            <person name="Stephens T.G."/>
            <person name="Weber A.P.M."/>
            <person name="Boo G.H."/>
            <person name="Boo S.M."/>
            <person name="Kim K.M."/>
            <person name="Shin Y."/>
            <person name="Jung M."/>
            <person name="Lee S.J."/>
            <person name="Yim H.S."/>
            <person name="Lee J.H."/>
            <person name="Bhattacharya D."/>
            <person name="Yoon H.S."/>
        </authorList>
    </citation>
    <scope>NUCLEOTIDE SEQUENCE [LARGE SCALE GENOMIC DNA]</scope>
    <source>
        <strain evidence="3 4">SKKU-2015</strain>
        <tissue evidence="3">Whole body</tissue>
    </source>
</reference>
<feature type="transmembrane region" description="Helical" evidence="2">
    <location>
        <begin position="145"/>
        <end position="168"/>
    </location>
</feature>
<dbReference type="OrthoDB" id="10645998at2759"/>
<organism evidence="3 4">
    <name type="scientific">Gracilariopsis chorda</name>
    <dbReference type="NCBI Taxonomy" id="448386"/>
    <lineage>
        <taxon>Eukaryota</taxon>
        <taxon>Rhodophyta</taxon>
        <taxon>Florideophyceae</taxon>
        <taxon>Rhodymeniophycidae</taxon>
        <taxon>Gracilariales</taxon>
        <taxon>Gracilariaceae</taxon>
        <taxon>Gracilariopsis</taxon>
    </lineage>
</organism>
<gene>
    <name evidence="3" type="ORF">BWQ96_03895</name>
</gene>
<feature type="compositionally biased region" description="Polar residues" evidence="1">
    <location>
        <begin position="209"/>
        <end position="221"/>
    </location>
</feature>
<feature type="region of interest" description="Disordered" evidence="1">
    <location>
        <begin position="196"/>
        <end position="260"/>
    </location>
</feature>
<comment type="caution">
    <text evidence="3">The sequence shown here is derived from an EMBL/GenBank/DDBJ whole genome shotgun (WGS) entry which is preliminary data.</text>
</comment>
<evidence type="ECO:0000256" key="1">
    <source>
        <dbReference type="SAM" id="MobiDB-lite"/>
    </source>
</evidence>
<dbReference type="AlphaFoldDB" id="A0A2V3IW75"/>
<keyword evidence="2" id="KW-0812">Transmembrane</keyword>
<feature type="compositionally biased region" description="Basic and acidic residues" evidence="1">
    <location>
        <begin position="67"/>
        <end position="77"/>
    </location>
</feature>
<protein>
    <submittedName>
        <fullName evidence="3">Uncharacterized protein</fullName>
    </submittedName>
</protein>
<sequence length="260" mass="29320">MAMDSVLFVQVSPLSTTYNPLNCLRQRTYRTNTPVKRTLYSPPNHRIARTQLLQPQSPNSPSPRMAHTPDAHHKSGETKSMPFKAIVNCLHYSLRESTTSIRHRLSYAVYALVPLLLTGALPTLAEDDSTIDPAEVVQNTSGDSTLGRVLGIITLVLLVYVSVGAIILTIDNILIRRNDARESDWVRKRVKGLPYPPTQWSPEIDTEFPSRSGSSKTTGLNREQRRIEKKMKEKEAKEKRKKEERAEARKKNTSAETKDS</sequence>
<keyword evidence="4" id="KW-1185">Reference proteome</keyword>
<feature type="region of interest" description="Disordered" evidence="1">
    <location>
        <begin position="54"/>
        <end position="77"/>
    </location>
</feature>
<evidence type="ECO:0000313" key="3">
    <source>
        <dbReference type="EMBL" id="PXF46396.1"/>
    </source>
</evidence>
<proteinExistence type="predicted"/>
<dbReference type="EMBL" id="NBIV01000040">
    <property type="protein sequence ID" value="PXF46396.1"/>
    <property type="molecule type" value="Genomic_DNA"/>
</dbReference>
<accession>A0A2V3IW75</accession>
<feature type="compositionally biased region" description="Low complexity" evidence="1">
    <location>
        <begin position="54"/>
        <end position="63"/>
    </location>
</feature>
<feature type="transmembrane region" description="Helical" evidence="2">
    <location>
        <begin position="105"/>
        <end position="125"/>
    </location>
</feature>
<keyword evidence="2" id="KW-1133">Transmembrane helix</keyword>
<feature type="compositionally biased region" description="Basic and acidic residues" evidence="1">
    <location>
        <begin position="222"/>
        <end position="250"/>
    </location>
</feature>
<evidence type="ECO:0000256" key="2">
    <source>
        <dbReference type="SAM" id="Phobius"/>
    </source>
</evidence>
<evidence type="ECO:0000313" key="4">
    <source>
        <dbReference type="Proteomes" id="UP000247409"/>
    </source>
</evidence>
<keyword evidence="2" id="KW-0472">Membrane</keyword>
<dbReference type="Proteomes" id="UP000247409">
    <property type="component" value="Unassembled WGS sequence"/>
</dbReference>